<sequence>MMEENHNSKKNSSCDFVISSFLYENFPDHVGAKNAAKVE</sequence>
<evidence type="ECO:0000313" key="2">
    <source>
        <dbReference type="Proteomes" id="UP000015442"/>
    </source>
</evidence>
<accession>T0FLT1</accession>
<reference evidence="1 2" key="1">
    <citation type="submission" date="2013-05" db="EMBL/GenBank/DDBJ databases">
        <authorList>
            <person name="Harkins D.M."/>
            <person name="Durkin A.S."/>
            <person name="Brinkac L.M."/>
            <person name="Haft D.H."/>
            <person name="Selengut J.D."/>
            <person name="Sanka R."/>
            <person name="DePew J."/>
            <person name="Purushe J."/>
            <person name="Hartskeerl R.A."/>
            <person name="Ahmed A."/>
            <person name="van der Linden H."/>
            <person name="Goris M.G.A."/>
            <person name="Vinetz J.M."/>
            <person name="Sutton G.G."/>
            <person name="Nierman W.C."/>
            <person name="Fouts D.E."/>
        </authorList>
    </citation>
    <scope>NUCLEOTIDE SEQUENCE [LARGE SCALE GENOMIC DNA]</scope>
    <source>
        <strain evidence="1 2">CZ214</strain>
    </source>
</reference>
<dbReference type="Proteomes" id="UP000015442">
    <property type="component" value="Unassembled WGS sequence"/>
</dbReference>
<protein>
    <submittedName>
        <fullName evidence="1">Uncharacterized protein</fullName>
    </submittedName>
</protein>
<evidence type="ECO:0000313" key="1">
    <source>
        <dbReference type="EMBL" id="EQA70500.1"/>
    </source>
</evidence>
<gene>
    <name evidence="1" type="ORF">LEP1GSC059_0170</name>
</gene>
<name>T0FLT1_9LEPT</name>
<dbReference type="EMBL" id="AKWY02000027">
    <property type="protein sequence ID" value="EQA70500.1"/>
    <property type="molecule type" value="Genomic_DNA"/>
</dbReference>
<comment type="caution">
    <text evidence="1">The sequence shown here is derived from an EMBL/GenBank/DDBJ whole genome shotgun (WGS) entry which is preliminary data.</text>
</comment>
<dbReference type="AlphaFoldDB" id="T0FLT1"/>
<proteinExistence type="predicted"/>
<organism evidence="1 2">
    <name type="scientific">Leptospira noguchii serovar Panama str. CZ214</name>
    <dbReference type="NCBI Taxonomy" id="1001595"/>
    <lineage>
        <taxon>Bacteria</taxon>
        <taxon>Pseudomonadati</taxon>
        <taxon>Spirochaetota</taxon>
        <taxon>Spirochaetia</taxon>
        <taxon>Leptospirales</taxon>
        <taxon>Leptospiraceae</taxon>
        <taxon>Leptospira</taxon>
    </lineage>
</organism>